<dbReference type="EMBL" id="DSUH01000393">
    <property type="protein sequence ID" value="HGU34582.1"/>
    <property type="molecule type" value="Genomic_DNA"/>
</dbReference>
<gene>
    <name evidence="1" type="ORF">ENS29_17315</name>
</gene>
<accession>A0A7C4RUL1</accession>
<proteinExistence type="predicted"/>
<dbReference type="AlphaFoldDB" id="A0A7C4RUL1"/>
<protein>
    <submittedName>
        <fullName evidence="1">Uncharacterized protein</fullName>
    </submittedName>
</protein>
<reference evidence="1" key="1">
    <citation type="journal article" date="2020" name="mSystems">
        <title>Genome- and Community-Level Interaction Insights into Carbon Utilization and Element Cycling Functions of Hydrothermarchaeota in Hydrothermal Sediment.</title>
        <authorList>
            <person name="Zhou Z."/>
            <person name="Liu Y."/>
            <person name="Xu W."/>
            <person name="Pan J."/>
            <person name="Luo Z.H."/>
            <person name="Li M."/>
        </authorList>
    </citation>
    <scope>NUCLEOTIDE SEQUENCE [LARGE SCALE GENOMIC DNA]</scope>
    <source>
        <strain evidence="1">SpSt-477</strain>
    </source>
</reference>
<comment type="caution">
    <text evidence="1">The sequence shown here is derived from an EMBL/GenBank/DDBJ whole genome shotgun (WGS) entry which is preliminary data.</text>
</comment>
<evidence type="ECO:0000313" key="1">
    <source>
        <dbReference type="EMBL" id="HGU34582.1"/>
    </source>
</evidence>
<sequence length="224" mass="26467">MSVENGAHGGHCWLIIHEVIFYNKFMKYHDLISVVQSPVFSRDDLAFSGHKVHDYQLTLWVRKGYLIRLKNGLYAFRREMGKLRGEEIAFLLCQPSYLSLESALAWYGFIPEITYAFTSVTSRVTRRFENPFGRFIYRHVKSELLWGYVEMKTEQGLYLLAEPEKALLDYFYLNLDRINSLSDFESIRLNQVEMEKTLVREKFLSYLQAFGIKKMETWALRCLP</sequence>
<organism evidence="1">
    <name type="scientific">Desulfatirhabdium butyrativorans</name>
    <dbReference type="NCBI Taxonomy" id="340467"/>
    <lineage>
        <taxon>Bacteria</taxon>
        <taxon>Pseudomonadati</taxon>
        <taxon>Thermodesulfobacteriota</taxon>
        <taxon>Desulfobacteria</taxon>
        <taxon>Desulfobacterales</taxon>
        <taxon>Desulfatirhabdiaceae</taxon>
        <taxon>Desulfatirhabdium</taxon>
    </lineage>
</organism>
<name>A0A7C4RUL1_9BACT</name>